<dbReference type="Proteomes" id="UP000713596">
    <property type="component" value="Unassembled WGS sequence"/>
</dbReference>
<keyword evidence="2 3" id="KW-1133">Transmembrane helix</keyword>
<proteinExistence type="predicted"/>
<sequence>MKQSFWNTRRLTIFGLMSALVFVSSWMQIPVGDVSRIHLGNGFCALTGLLFGPWLGGLASGMGSMLFDFTNPLYIAESWITFLTKFAIGFLAGWLAQRGQGGTPARQRIWDVAGAASGTLAYVVLYLTKSFVIKYWIEGQALEAVQVQLATKLVSSLINAAVGTIVAVLLAQALRPALRRAGLFGKTTGAGASKTQET</sequence>
<protein>
    <submittedName>
        <fullName evidence="4">ECF transporter S component</fullName>
    </submittedName>
</protein>
<dbReference type="PANTHER" id="PTHR37815:SF3">
    <property type="entry name" value="UPF0397 PROTEIN SPR0429"/>
    <property type="match status" value="1"/>
</dbReference>
<dbReference type="Gene3D" id="1.10.1760.20">
    <property type="match status" value="1"/>
</dbReference>
<reference evidence="4" key="1">
    <citation type="journal article" date="2021" name="PeerJ">
        <title>Extensive microbial diversity within the chicken gut microbiome revealed by metagenomics and culture.</title>
        <authorList>
            <person name="Gilroy R."/>
            <person name="Ravi A."/>
            <person name="Getino M."/>
            <person name="Pursley I."/>
            <person name="Horton D.L."/>
            <person name="Alikhan N.F."/>
            <person name="Baker D."/>
            <person name="Gharbi K."/>
            <person name="Hall N."/>
            <person name="Watson M."/>
            <person name="Adriaenssens E.M."/>
            <person name="Foster-Nyarko E."/>
            <person name="Jarju S."/>
            <person name="Secka A."/>
            <person name="Antonio M."/>
            <person name="Oren A."/>
            <person name="Chaudhuri R.R."/>
            <person name="La Ragione R."/>
            <person name="Hildebrand F."/>
            <person name="Pallen M.J."/>
        </authorList>
    </citation>
    <scope>NUCLEOTIDE SEQUENCE</scope>
    <source>
        <strain evidence="4">B5_2728</strain>
    </source>
</reference>
<organism evidence="4 5">
    <name type="scientific">Candidatus Allofournierella pullistercoris</name>
    <dbReference type="NCBI Taxonomy" id="2838597"/>
    <lineage>
        <taxon>Bacteria</taxon>
        <taxon>Bacillati</taxon>
        <taxon>Bacillota</taxon>
        <taxon>Clostridia</taxon>
        <taxon>Eubacteriales</taxon>
        <taxon>Oscillospiraceae</taxon>
        <taxon>Allofournierella</taxon>
    </lineage>
</organism>
<dbReference type="EMBL" id="JAHLFP010000009">
    <property type="protein sequence ID" value="MBU3805582.1"/>
    <property type="molecule type" value="Genomic_DNA"/>
</dbReference>
<evidence type="ECO:0000256" key="1">
    <source>
        <dbReference type="ARBA" id="ARBA00022692"/>
    </source>
</evidence>
<accession>A0A948WN71</accession>
<reference evidence="4" key="2">
    <citation type="submission" date="2021-04" db="EMBL/GenBank/DDBJ databases">
        <authorList>
            <person name="Gilroy R."/>
        </authorList>
    </citation>
    <scope>NUCLEOTIDE SEQUENCE</scope>
    <source>
        <strain evidence="4">B5_2728</strain>
    </source>
</reference>
<feature type="transmembrane region" description="Helical" evidence="3">
    <location>
        <begin position="109"/>
        <end position="133"/>
    </location>
</feature>
<dbReference type="AlphaFoldDB" id="A0A948WN71"/>
<keyword evidence="3" id="KW-0472">Membrane</keyword>
<dbReference type="GO" id="GO:0016020">
    <property type="term" value="C:membrane"/>
    <property type="evidence" value="ECO:0007669"/>
    <property type="project" value="InterPro"/>
</dbReference>
<feature type="transmembrane region" description="Helical" evidence="3">
    <location>
        <begin position="79"/>
        <end position="97"/>
    </location>
</feature>
<gene>
    <name evidence="4" type="ORF">H9882_01570</name>
</gene>
<keyword evidence="1 3" id="KW-0812">Transmembrane</keyword>
<evidence type="ECO:0000313" key="4">
    <source>
        <dbReference type="EMBL" id="MBU3805582.1"/>
    </source>
</evidence>
<dbReference type="InterPro" id="IPR009825">
    <property type="entry name" value="ECF_substrate-spec-like"/>
</dbReference>
<dbReference type="PANTHER" id="PTHR37815">
    <property type="entry name" value="UPF0397 PROTEIN BC_2624-RELATED"/>
    <property type="match status" value="1"/>
</dbReference>
<name>A0A948WN71_9FIRM</name>
<feature type="transmembrane region" description="Helical" evidence="3">
    <location>
        <begin position="153"/>
        <end position="174"/>
    </location>
</feature>
<evidence type="ECO:0000256" key="2">
    <source>
        <dbReference type="ARBA" id="ARBA00022989"/>
    </source>
</evidence>
<feature type="transmembrane region" description="Helical" evidence="3">
    <location>
        <begin position="43"/>
        <end position="67"/>
    </location>
</feature>
<comment type="caution">
    <text evidence="4">The sequence shown here is derived from an EMBL/GenBank/DDBJ whole genome shotgun (WGS) entry which is preliminary data.</text>
</comment>
<dbReference type="Pfam" id="PF07155">
    <property type="entry name" value="ECF-ribofla_trS"/>
    <property type="match status" value="1"/>
</dbReference>
<feature type="transmembrane region" description="Helical" evidence="3">
    <location>
        <begin position="12"/>
        <end position="31"/>
    </location>
</feature>
<evidence type="ECO:0000313" key="5">
    <source>
        <dbReference type="Proteomes" id="UP000713596"/>
    </source>
</evidence>
<evidence type="ECO:0000256" key="3">
    <source>
        <dbReference type="SAM" id="Phobius"/>
    </source>
</evidence>